<proteinExistence type="predicted"/>
<dbReference type="GO" id="GO:0036397">
    <property type="term" value="F:formate dehydrogenase (quinone) activity"/>
    <property type="evidence" value="ECO:0007669"/>
    <property type="project" value="TreeGrafter"/>
</dbReference>
<sequence length="600" mass="66660">MTGRGHPGMLLTCACLVLAQGFCRATAQNIPDSDCLVCHSDRTLTKTNDAGREISLFVDEAQLRNSVHKTNTCSSCHTDITPKHPDDEVPAARVDCGRCHAEQTRSYGASVHGQALAAGRADAATCQDCHGTHDVLPPTSAQSPLHFSRQADTCGQCHPGEAADVAASVHGQAAARGVRDAPTCTDCHSEHRIEALSTGQPRRIAEKVCSRCHASERISTKYHLPPDRVKTFFDSYHGLASRYGSTVAANCASCHGWHKILPSTHPESTIHPQRLVETCGKCHPGATENFARSRVHVDLAASPADADLGTRINWWVRRIYLTLIVLVIGSMFLHNILLFLKKIAARLRRADRPILRMDRSQRWQHGLLALTFIVLAVTGFALKFPDSWIAWMLGSSEPLRRWAHRIAGLLLLVLGAYHLLYILTRPEGRRLIRDLWPTRRDLRDLLAAAGYLTGLSRQKPRFGRFGYVEKMEYWAVVWGTVIMGITGLMIWFKIPVTQWIPRWAVDVALTIHYYEAVLACLAIVVWHFYHVIFDPDVYPINPACWDGRVSRHWMEEEHPLDESLRSPSTPTPDPHPNPVPTGQPNATPQPPASPDPPAPA</sequence>
<dbReference type="RefSeq" id="WP_165107046.1">
    <property type="nucleotide sequence ID" value="NZ_JAAKYA010000048.1"/>
</dbReference>
<keyword evidence="8" id="KW-0732">Signal</keyword>
<dbReference type="Pfam" id="PF01292">
    <property type="entry name" value="Ni_hydr_CYTB"/>
    <property type="match status" value="1"/>
</dbReference>
<feature type="transmembrane region" description="Helical" evidence="7">
    <location>
        <begin position="319"/>
        <end position="340"/>
    </location>
</feature>
<comment type="caution">
    <text evidence="10">The sequence shown here is derived from an EMBL/GenBank/DDBJ whole genome shotgun (WGS) entry which is preliminary data.</text>
</comment>
<dbReference type="PANTHER" id="PTHR30074:SF6">
    <property type="entry name" value="FORMATE DEHYDROGENASE GAMMA SUBUNIT"/>
    <property type="match status" value="1"/>
</dbReference>
<dbReference type="AlphaFoldDB" id="A0A6M1RUT7"/>
<evidence type="ECO:0000259" key="9">
    <source>
        <dbReference type="Pfam" id="PF01292"/>
    </source>
</evidence>
<keyword evidence="5 7" id="KW-0472">Membrane</keyword>
<keyword evidence="2" id="KW-1003">Cell membrane</keyword>
<dbReference type="PROSITE" id="PS51257">
    <property type="entry name" value="PROKAR_LIPOPROTEIN"/>
    <property type="match status" value="1"/>
</dbReference>
<evidence type="ECO:0000256" key="8">
    <source>
        <dbReference type="SAM" id="SignalP"/>
    </source>
</evidence>
<dbReference type="Gene3D" id="1.10.780.10">
    <property type="entry name" value="Hydroxylamine Oxidoreductase, Chain A, domain 1"/>
    <property type="match status" value="2"/>
</dbReference>
<dbReference type="GO" id="GO:0022904">
    <property type="term" value="P:respiratory electron transport chain"/>
    <property type="evidence" value="ECO:0007669"/>
    <property type="project" value="InterPro"/>
</dbReference>
<feature type="chain" id="PRO_5026884504" evidence="8">
    <location>
        <begin position="20"/>
        <end position="600"/>
    </location>
</feature>
<organism evidence="10 11">
    <name type="scientific">Limisphaera ngatamarikiensis</name>
    <dbReference type="NCBI Taxonomy" id="1324935"/>
    <lineage>
        <taxon>Bacteria</taxon>
        <taxon>Pseudomonadati</taxon>
        <taxon>Verrucomicrobiota</taxon>
        <taxon>Verrucomicrobiia</taxon>
        <taxon>Limisphaerales</taxon>
        <taxon>Limisphaeraceae</taxon>
        <taxon>Limisphaera</taxon>
    </lineage>
</organism>
<feature type="transmembrane region" description="Helical" evidence="7">
    <location>
        <begin position="402"/>
        <end position="423"/>
    </location>
</feature>
<evidence type="ECO:0000313" key="11">
    <source>
        <dbReference type="Proteomes" id="UP000477311"/>
    </source>
</evidence>
<gene>
    <name evidence="10" type="ORF">G4L39_07190</name>
</gene>
<dbReference type="GO" id="GO:0009055">
    <property type="term" value="F:electron transfer activity"/>
    <property type="evidence" value="ECO:0007669"/>
    <property type="project" value="InterPro"/>
</dbReference>
<comment type="subcellular location">
    <subcellularLocation>
        <location evidence="1">Cell membrane</location>
        <topology evidence="1">Multi-pass membrane protein</topology>
    </subcellularLocation>
</comment>
<dbReference type="GO" id="GO:0009326">
    <property type="term" value="C:formate dehydrogenase complex"/>
    <property type="evidence" value="ECO:0007669"/>
    <property type="project" value="TreeGrafter"/>
</dbReference>
<dbReference type="SUPFAM" id="SSF48695">
    <property type="entry name" value="Multiheme cytochromes"/>
    <property type="match status" value="1"/>
</dbReference>
<evidence type="ECO:0000256" key="3">
    <source>
        <dbReference type="ARBA" id="ARBA00022692"/>
    </source>
</evidence>
<dbReference type="GO" id="GO:0015944">
    <property type="term" value="P:formate oxidation"/>
    <property type="evidence" value="ECO:0007669"/>
    <property type="project" value="TreeGrafter"/>
</dbReference>
<keyword evidence="3 7" id="KW-0812">Transmembrane</keyword>
<feature type="transmembrane region" description="Helical" evidence="7">
    <location>
        <begin position="511"/>
        <end position="529"/>
    </location>
</feature>
<feature type="signal peptide" evidence="8">
    <location>
        <begin position="1"/>
        <end position="19"/>
    </location>
</feature>
<dbReference type="Gene3D" id="1.20.950.20">
    <property type="entry name" value="Transmembrane di-heme cytochromes, Chain C"/>
    <property type="match status" value="1"/>
</dbReference>
<evidence type="ECO:0000256" key="7">
    <source>
        <dbReference type="SAM" id="Phobius"/>
    </source>
</evidence>
<accession>A0A6M1RUT7</accession>
<keyword evidence="4 7" id="KW-1133">Transmembrane helix</keyword>
<feature type="compositionally biased region" description="Pro residues" evidence="6">
    <location>
        <begin position="569"/>
        <end position="600"/>
    </location>
</feature>
<dbReference type="GO" id="GO:0009061">
    <property type="term" value="P:anaerobic respiration"/>
    <property type="evidence" value="ECO:0007669"/>
    <property type="project" value="TreeGrafter"/>
</dbReference>
<reference evidence="10 11" key="1">
    <citation type="submission" date="2020-02" db="EMBL/GenBank/DDBJ databases">
        <title>Draft genome sequence of Limisphaera ngatamarikiensis NGM72.4T, a thermophilic Verrucomicrobia grouped in subdivision 3.</title>
        <authorList>
            <person name="Carere C.R."/>
            <person name="Steen J."/>
            <person name="Hugenholtz P."/>
            <person name="Stott M.B."/>
        </authorList>
    </citation>
    <scope>NUCLEOTIDE SEQUENCE [LARGE SCALE GENOMIC DNA]</scope>
    <source>
        <strain evidence="10 11">NGM72.4</strain>
    </source>
</reference>
<dbReference type="Proteomes" id="UP000477311">
    <property type="component" value="Unassembled WGS sequence"/>
</dbReference>
<dbReference type="InterPro" id="IPR051817">
    <property type="entry name" value="FDH_cytochrome_b556_subunit"/>
</dbReference>
<evidence type="ECO:0000256" key="2">
    <source>
        <dbReference type="ARBA" id="ARBA00022475"/>
    </source>
</evidence>
<feature type="transmembrane region" description="Helical" evidence="7">
    <location>
        <begin position="473"/>
        <end position="491"/>
    </location>
</feature>
<evidence type="ECO:0000256" key="5">
    <source>
        <dbReference type="ARBA" id="ARBA00023136"/>
    </source>
</evidence>
<evidence type="ECO:0000256" key="6">
    <source>
        <dbReference type="SAM" id="MobiDB-lite"/>
    </source>
</evidence>
<evidence type="ECO:0000313" key="10">
    <source>
        <dbReference type="EMBL" id="NGO39181.1"/>
    </source>
</evidence>
<name>A0A6M1RUT7_9BACT</name>
<dbReference type="PANTHER" id="PTHR30074">
    <property type="entry name" value="FORMATE DEHYDROGENASE, NITRATE-INDUCIBLE, CYTOCHROME B556 FDN SUBUNIT"/>
    <property type="match status" value="1"/>
</dbReference>
<keyword evidence="11" id="KW-1185">Reference proteome</keyword>
<feature type="domain" description="Cytochrome b561 bacterial/Ni-hydrogenase" evidence="9">
    <location>
        <begin position="356"/>
        <end position="534"/>
    </location>
</feature>
<feature type="region of interest" description="Disordered" evidence="6">
    <location>
        <begin position="557"/>
        <end position="600"/>
    </location>
</feature>
<dbReference type="GO" id="GO:0005886">
    <property type="term" value="C:plasma membrane"/>
    <property type="evidence" value="ECO:0007669"/>
    <property type="project" value="UniProtKB-SubCell"/>
</dbReference>
<dbReference type="InterPro" id="IPR036280">
    <property type="entry name" value="Multihaem_cyt_sf"/>
</dbReference>
<protein>
    <submittedName>
        <fullName evidence="10">Cytochrome B</fullName>
    </submittedName>
</protein>
<dbReference type="InterPro" id="IPR016174">
    <property type="entry name" value="Di-haem_cyt_TM"/>
</dbReference>
<feature type="transmembrane region" description="Helical" evidence="7">
    <location>
        <begin position="365"/>
        <end position="382"/>
    </location>
</feature>
<evidence type="ECO:0000256" key="1">
    <source>
        <dbReference type="ARBA" id="ARBA00004651"/>
    </source>
</evidence>
<dbReference type="SUPFAM" id="SSF81342">
    <property type="entry name" value="Transmembrane di-heme cytochromes"/>
    <property type="match status" value="1"/>
</dbReference>
<dbReference type="InterPro" id="IPR011577">
    <property type="entry name" value="Cyt_b561_bac/Ni-Hgenase"/>
</dbReference>
<evidence type="ECO:0000256" key="4">
    <source>
        <dbReference type="ARBA" id="ARBA00022989"/>
    </source>
</evidence>
<dbReference type="EMBL" id="JAAKYA010000048">
    <property type="protein sequence ID" value="NGO39181.1"/>
    <property type="molecule type" value="Genomic_DNA"/>
</dbReference>